<feature type="region of interest" description="Disordered" evidence="2">
    <location>
        <begin position="1"/>
        <end position="24"/>
    </location>
</feature>
<dbReference type="GO" id="GO:1904263">
    <property type="term" value="P:positive regulation of TORC1 signaling"/>
    <property type="evidence" value="ECO:0007669"/>
    <property type="project" value="TreeGrafter"/>
</dbReference>
<dbReference type="GO" id="GO:0005774">
    <property type="term" value="C:vacuolar membrane"/>
    <property type="evidence" value="ECO:0007669"/>
    <property type="project" value="TreeGrafter"/>
</dbReference>
<dbReference type="Proteomes" id="UP000503462">
    <property type="component" value="Chromosome 4"/>
</dbReference>
<evidence type="ECO:0000313" key="4">
    <source>
        <dbReference type="Proteomes" id="UP000503462"/>
    </source>
</evidence>
<keyword evidence="1" id="KW-0853">WD repeat</keyword>
<organism evidence="3 4">
    <name type="scientific">Peltaster fructicola</name>
    <dbReference type="NCBI Taxonomy" id="286661"/>
    <lineage>
        <taxon>Eukaryota</taxon>
        <taxon>Fungi</taxon>
        <taxon>Dikarya</taxon>
        <taxon>Ascomycota</taxon>
        <taxon>Pezizomycotina</taxon>
        <taxon>Dothideomycetes</taxon>
        <taxon>Dothideomycetes incertae sedis</taxon>
        <taxon>Peltaster</taxon>
    </lineage>
</organism>
<dbReference type="Gene3D" id="2.130.10.10">
    <property type="entry name" value="YVTN repeat-like/Quinoprotein amine dehydrogenase"/>
    <property type="match status" value="1"/>
</dbReference>
<dbReference type="PANTHER" id="PTHR46170:SF1">
    <property type="entry name" value="GATOR COMPLEX PROTEIN WDR59"/>
    <property type="match status" value="1"/>
</dbReference>
<proteinExistence type="predicted"/>
<feature type="compositionally biased region" description="Low complexity" evidence="2">
    <location>
        <begin position="396"/>
        <end position="409"/>
    </location>
</feature>
<dbReference type="EMBL" id="CP051142">
    <property type="protein sequence ID" value="QIX00679.1"/>
    <property type="molecule type" value="Genomic_DNA"/>
</dbReference>
<accession>A0A6H0Y1E0</accession>
<dbReference type="SUPFAM" id="SSF50978">
    <property type="entry name" value="WD40 repeat-like"/>
    <property type="match status" value="1"/>
</dbReference>
<dbReference type="SMART" id="SM00320">
    <property type="entry name" value="WD40"/>
    <property type="match status" value="3"/>
</dbReference>
<dbReference type="OrthoDB" id="311712at2759"/>
<dbReference type="InterPro" id="IPR049567">
    <property type="entry name" value="WDR59-like"/>
</dbReference>
<feature type="compositionally biased region" description="Polar residues" evidence="2">
    <location>
        <begin position="372"/>
        <end position="395"/>
    </location>
</feature>
<dbReference type="Pfam" id="PF00400">
    <property type="entry name" value="WD40"/>
    <property type="match status" value="1"/>
</dbReference>
<feature type="compositionally biased region" description="Polar residues" evidence="2">
    <location>
        <begin position="337"/>
        <end position="348"/>
    </location>
</feature>
<feature type="region of interest" description="Disordered" evidence="2">
    <location>
        <begin position="323"/>
        <end position="348"/>
    </location>
</feature>
<gene>
    <name evidence="3" type="ORF">AMS68_006196</name>
</gene>
<dbReference type="InterPro" id="IPR001680">
    <property type="entry name" value="WD40_rpt"/>
</dbReference>
<feature type="repeat" description="WD" evidence="1">
    <location>
        <begin position="97"/>
        <end position="128"/>
    </location>
</feature>
<dbReference type="GO" id="GO:0035591">
    <property type="term" value="F:signaling adaptor activity"/>
    <property type="evidence" value="ECO:0007669"/>
    <property type="project" value="TreeGrafter"/>
</dbReference>
<protein>
    <submittedName>
        <fullName evidence="3">Uncharacterized protein</fullName>
    </submittedName>
</protein>
<dbReference type="GO" id="GO:0034198">
    <property type="term" value="P:cellular response to amino acid starvation"/>
    <property type="evidence" value="ECO:0007669"/>
    <property type="project" value="TreeGrafter"/>
</dbReference>
<dbReference type="PROSITE" id="PS50294">
    <property type="entry name" value="WD_REPEATS_REGION"/>
    <property type="match status" value="1"/>
</dbReference>
<sequence length="592" mass="64646">MESSRQHNGPDTSKAGEQRDASPVSINSRHFAAVTRGEIFVQRFDDGRRTCAIEQGSGKVTRPILSLSPPTSSFLAISRNASVDIYDIDAQRVKATLIGSRRCITALCWSPCGSYLASGSIDGSLYIWALTRPSRPVAQCVIKTGLIQHVAWSKQSGAVIAVVNDSGLYIWDKAYTTQCVVSFARKADRLKHLSWSPHHESILLATSSEGRLCVWDLTPVVEQLRLAKIPTQPSPVTHSLVSQKKLFRSVLYVRWISEQAVALLYEAGKTFAVVDVRSPSFGSIDWELGFSHPFEAFGFEGDGERTHVRMVSREKQRTYPLPGRRTNVEAVSRPVSGESTGGDSVSCSSTLTRTMTAVPISKLREINRTRCVQASQHQENRIASLSDSLSTLRPESSTTHLPTPSSSRPRLAREESDSPMPFLSPAIPAKRTAHRADNVLNMDSIALPDSHSDGYFGSFSSATAHDSDSDDDAFDLKSSKDNTRLMPGGVNVPLPRSCGAVFTTNGNIVMFRPPQIKAVPDKDTSVSEQIDASHGDMEQTARLFPTFGNLFAAMAHFATVPGVVSTYESIEHRNMVVEALGLDKASYNSRGS</sequence>
<name>A0A6H0Y1E0_9PEZI</name>
<evidence type="ECO:0000256" key="1">
    <source>
        <dbReference type="PROSITE-ProRule" id="PRU00221"/>
    </source>
</evidence>
<reference evidence="3 4" key="1">
    <citation type="journal article" date="2016" name="Sci. Rep.">
        <title>Peltaster fructicola genome reveals evolution from an invasive phytopathogen to an ectophytic parasite.</title>
        <authorList>
            <person name="Xu C."/>
            <person name="Chen H."/>
            <person name="Gleason M.L."/>
            <person name="Xu J.R."/>
            <person name="Liu H."/>
            <person name="Zhang R."/>
            <person name="Sun G."/>
        </authorList>
    </citation>
    <scope>NUCLEOTIDE SEQUENCE [LARGE SCALE GENOMIC DNA]</scope>
    <source>
        <strain evidence="3 4">LNHT1506</strain>
    </source>
</reference>
<dbReference type="InterPro" id="IPR036322">
    <property type="entry name" value="WD40_repeat_dom_sf"/>
</dbReference>
<feature type="compositionally biased region" description="Polar residues" evidence="2">
    <location>
        <begin position="1"/>
        <end position="11"/>
    </location>
</feature>
<keyword evidence="4" id="KW-1185">Reference proteome</keyword>
<dbReference type="GO" id="GO:0035859">
    <property type="term" value="C:Seh1-associated complex"/>
    <property type="evidence" value="ECO:0007669"/>
    <property type="project" value="TreeGrafter"/>
</dbReference>
<evidence type="ECO:0000256" key="2">
    <source>
        <dbReference type="SAM" id="MobiDB-lite"/>
    </source>
</evidence>
<dbReference type="PANTHER" id="PTHR46170">
    <property type="entry name" value="GATOR COMPLEX PROTEIN WDR59"/>
    <property type="match status" value="1"/>
</dbReference>
<evidence type="ECO:0000313" key="3">
    <source>
        <dbReference type="EMBL" id="QIX00679.1"/>
    </source>
</evidence>
<feature type="region of interest" description="Disordered" evidence="2">
    <location>
        <begin position="372"/>
        <end position="429"/>
    </location>
</feature>
<dbReference type="AlphaFoldDB" id="A0A6H0Y1E0"/>
<dbReference type="InterPro" id="IPR015943">
    <property type="entry name" value="WD40/YVTN_repeat-like_dom_sf"/>
</dbReference>
<dbReference type="PROSITE" id="PS50082">
    <property type="entry name" value="WD_REPEATS_2"/>
    <property type="match status" value="1"/>
</dbReference>